<accession>Q75T07</accession>
<reference evidence="2" key="1">
    <citation type="submission" date="2003-12" db="EMBL/GenBank/DDBJ databases">
        <title>Vascular endothelium has a local anti-adenovirus vector system and glucocorticoid optimizes its gene transduction.</title>
        <authorList>
            <person name="Murata T."/>
        </authorList>
    </citation>
    <scope>NUCLEOTIDE SEQUENCE</scope>
</reference>
<sequence length="62" mass="7009">PVLRDERRTYPAAGECRPQPLPKEEDGKTICLQQDRNQGQAGIVCPVPQLVHQHLSDRVHAR</sequence>
<feature type="region of interest" description="Disordered" evidence="1">
    <location>
        <begin position="1"/>
        <end position="25"/>
    </location>
</feature>
<organism evidence="2">
    <name type="scientific">Oryctolagus cuniculus</name>
    <name type="common">Rabbit</name>
    <dbReference type="NCBI Taxonomy" id="9986"/>
    <lineage>
        <taxon>Eukaryota</taxon>
        <taxon>Metazoa</taxon>
        <taxon>Chordata</taxon>
        <taxon>Craniata</taxon>
        <taxon>Vertebrata</taxon>
        <taxon>Euteleostomi</taxon>
        <taxon>Mammalia</taxon>
        <taxon>Eutheria</taxon>
        <taxon>Euarchontoglires</taxon>
        <taxon>Glires</taxon>
        <taxon>Lagomorpha</taxon>
        <taxon>Leporidae</taxon>
        <taxon>Oryctolagus</taxon>
    </lineage>
</organism>
<name>Q75T07_RABIT</name>
<gene>
    <name evidence="2" type="primary">IL-1 beta</name>
</gene>
<dbReference type="EMBL" id="AB128152">
    <property type="protein sequence ID" value="BAD04915.1"/>
    <property type="molecule type" value="Transcribed_RNA"/>
</dbReference>
<evidence type="ECO:0000256" key="1">
    <source>
        <dbReference type="SAM" id="MobiDB-lite"/>
    </source>
</evidence>
<evidence type="ECO:0000313" key="2">
    <source>
        <dbReference type="EMBL" id="BAD04915.1"/>
    </source>
</evidence>
<dbReference type="AlphaFoldDB" id="Q75T07"/>
<protein>
    <submittedName>
        <fullName evidence="2">Interleukin-1 beta</fullName>
    </submittedName>
</protein>
<feature type="non-terminal residue" evidence="2">
    <location>
        <position position="1"/>
    </location>
</feature>
<feature type="non-terminal residue" evidence="2">
    <location>
        <position position="62"/>
    </location>
</feature>
<proteinExistence type="predicted"/>